<feature type="compositionally biased region" description="Polar residues" evidence="1">
    <location>
        <begin position="1"/>
        <end position="10"/>
    </location>
</feature>
<accession>A0A1B9GTN3</accession>
<dbReference type="Proteomes" id="UP000092666">
    <property type="component" value="Unassembled WGS sequence"/>
</dbReference>
<dbReference type="AlphaFoldDB" id="A0A1B9GTN3"/>
<name>A0A1B9GTN3_9TREE</name>
<keyword evidence="3" id="KW-1185">Reference proteome</keyword>
<evidence type="ECO:0000313" key="3">
    <source>
        <dbReference type="Proteomes" id="UP000092666"/>
    </source>
</evidence>
<organism evidence="2 3">
    <name type="scientific">Kwoniella heveanensis BCC8398</name>
    <dbReference type="NCBI Taxonomy" id="1296120"/>
    <lineage>
        <taxon>Eukaryota</taxon>
        <taxon>Fungi</taxon>
        <taxon>Dikarya</taxon>
        <taxon>Basidiomycota</taxon>
        <taxon>Agaricomycotina</taxon>
        <taxon>Tremellomycetes</taxon>
        <taxon>Tremellales</taxon>
        <taxon>Cryptococcaceae</taxon>
        <taxon>Kwoniella</taxon>
    </lineage>
</organism>
<sequence length="155" mass="17073">MSTFTSSHTAGTAAANVRPARPSLKPLTTLDDVPSLIDTFGHGHKDHRSYSVSSTRSTSSTSSTYSRLADDMIDRLASQEAHSTIDLWSAGNIRLNGRDLTMAARDAEDLLTAMKEDDRFVFVKLTFFDAEGEDWKISFRRSELLLASPVISDSE</sequence>
<reference evidence="2 3" key="1">
    <citation type="submission" date="2013-07" db="EMBL/GenBank/DDBJ databases">
        <title>The Genome Sequence of Cryptococcus heveanensis BCC8398.</title>
        <authorList>
            <consortium name="The Broad Institute Genome Sequencing Platform"/>
            <person name="Cuomo C."/>
            <person name="Litvintseva A."/>
            <person name="Chen Y."/>
            <person name="Heitman J."/>
            <person name="Sun S."/>
            <person name="Springer D."/>
            <person name="Dromer F."/>
            <person name="Young S.K."/>
            <person name="Zeng Q."/>
            <person name="Gargeya S."/>
            <person name="Fitzgerald M."/>
            <person name="Abouelleil A."/>
            <person name="Alvarado L."/>
            <person name="Berlin A.M."/>
            <person name="Chapman S.B."/>
            <person name="Dewar J."/>
            <person name="Goldberg J."/>
            <person name="Griggs A."/>
            <person name="Gujja S."/>
            <person name="Hansen M."/>
            <person name="Howarth C."/>
            <person name="Imamovic A."/>
            <person name="Larimer J."/>
            <person name="McCowan C."/>
            <person name="Murphy C."/>
            <person name="Pearson M."/>
            <person name="Priest M."/>
            <person name="Roberts A."/>
            <person name="Saif S."/>
            <person name="Shea T."/>
            <person name="Sykes S."/>
            <person name="Wortman J."/>
            <person name="Nusbaum C."/>
            <person name="Birren B."/>
        </authorList>
    </citation>
    <scope>NUCLEOTIDE SEQUENCE [LARGE SCALE GENOMIC DNA]</scope>
    <source>
        <strain evidence="2 3">BCC8398</strain>
    </source>
</reference>
<dbReference type="EMBL" id="KV700125">
    <property type="protein sequence ID" value="OCF34367.1"/>
    <property type="molecule type" value="Genomic_DNA"/>
</dbReference>
<evidence type="ECO:0000256" key="1">
    <source>
        <dbReference type="SAM" id="MobiDB-lite"/>
    </source>
</evidence>
<reference evidence="3" key="2">
    <citation type="submission" date="2013-12" db="EMBL/GenBank/DDBJ databases">
        <title>Evolution of pathogenesis and genome organization in the Tremellales.</title>
        <authorList>
            <person name="Cuomo C."/>
            <person name="Litvintseva A."/>
            <person name="Heitman J."/>
            <person name="Chen Y."/>
            <person name="Sun S."/>
            <person name="Springer D."/>
            <person name="Dromer F."/>
            <person name="Young S."/>
            <person name="Zeng Q."/>
            <person name="Chapman S."/>
            <person name="Gujja S."/>
            <person name="Saif S."/>
            <person name="Birren B."/>
        </authorList>
    </citation>
    <scope>NUCLEOTIDE SEQUENCE [LARGE SCALE GENOMIC DNA]</scope>
    <source>
        <strain evidence="3">BCC8398</strain>
    </source>
</reference>
<gene>
    <name evidence="2" type="ORF">I316_03881</name>
</gene>
<dbReference type="OrthoDB" id="2563592at2759"/>
<evidence type="ECO:0000313" key="2">
    <source>
        <dbReference type="EMBL" id="OCF34367.1"/>
    </source>
</evidence>
<protein>
    <submittedName>
        <fullName evidence="2">Uncharacterized protein</fullName>
    </submittedName>
</protein>
<proteinExistence type="predicted"/>
<feature type="region of interest" description="Disordered" evidence="1">
    <location>
        <begin position="1"/>
        <end position="28"/>
    </location>
</feature>